<dbReference type="AlphaFoldDB" id="A0A6G7VCR8"/>
<sequence length="307" mass="34670">MDLELVRQVLDSLQVGLVLLDRAGRVVSWNDWMRRHSGLEFAAVQGQRLTELFPEIQDGRLAWAIDEALRFRLSSMLAPTLNPAPLPIYRRPGDRERSEQIQQLIYITPLQHPVCACLIQIHDMTAPRRRERRLRDQSSLLIETSYQDPLTKVGNRRRFDQDLSKLFQQARERQRPLALLMIDVDHFKSYNDHFGHPAGDACLREGDRIARYGGEEFVALLPDTDQVSACAIAERLRLAVAQLALPHPYTPLGQVTVSIGVAAMTPSPATLCYTLVAQADIALYSSKDAGRNRCLWYDAAIGKAQTC</sequence>
<dbReference type="Pfam" id="PF00990">
    <property type="entry name" value="GGDEF"/>
    <property type="match status" value="1"/>
</dbReference>
<dbReference type="CDD" id="cd00130">
    <property type="entry name" value="PAS"/>
    <property type="match status" value="1"/>
</dbReference>
<evidence type="ECO:0000313" key="6">
    <source>
        <dbReference type="EMBL" id="QIK37666.1"/>
    </source>
</evidence>
<evidence type="ECO:0000256" key="3">
    <source>
        <dbReference type="ARBA" id="ARBA00034247"/>
    </source>
</evidence>
<evidence type="ECO:0000259" key="4">
    <source>
        <dbReference type="PROSITE" id="PS50112"/>
    </source>
</evidence>
<evidence type="ECO:0000259" key="5">
    <source>
        <dbReference type="PROSITE" id="PS50887"/>
    </source>
</evidence>
<dbReference type="Gene3D" id="3.30.450.20">
    <property type="entry name" value="PAS domain"/>
    <property type="match status" value="1"/>
</dbReference>
<gene>
    <name evidence="6" type="ORF">GWK36_06340</name>
</gene>
<name>A0A6G7VCR8_9GAMM</name>
<dbReference type="PANTHER" id="PTHR45138">
    <property type="entry name" value="REGULATORY COMPONENTS OF SENSORY TRANSDUCTION SYSTEM"/>
    <property type="match status" value="1"/>
</dbReference>
<proteinExistence type="predicted"/>
<dbReference type="InterPro" id="IPR029787">
    <property type="entry name" value="Nucleotide_cyclase"/>
</dbReference>
<dbReference type="GO" id="GO:0052621">
    <property type="term" value="F:diguanylate cyclase activity"/>
    <property type="evidence" value="ECO:0007669"/>
    <property type="project" value="UniProtKB-EC"/>
</dbReference>
<dbReference type="NCBIfam" id="TIGR00229">
    <property type="entry name" value="sensory_box"/>
    <property type="match status" value="1"/>
</dbReference>
<dbReference type="Pfam" id="PF08448">
    <property type="entry name" value="PAS_4"/>
    <property type="match status" value="1"/>
</dbReference>
<evidence type="ECO:0000256" key="2">
    <source>
        <dbReference type="ARBA" id="ARBA00012528"/>
    </source>
</evidence>
<comment type="cofactor">
    <cofactor evidence="1">
        <name>Mg(2+)</name>
        <dbReference type="ChEBI" id="CHEBI:18420"/>
    </cofactor>
</comment>
<dbReference type="CDD" id="cd01949">
    <property type="entry name" value="GGDEF"/>
    <property type="match status" value="1"/>
</dbReference>
<dbReference type="RefSeq" id="WP_166270429.1">
    <property type="nucleotide sequence ID" value="NZ_CP048029.1"/>
</dbReference>
<protein>
    <recommendedName>
        <fullName evidence="2">diguanylate cyclase</fullName>
        <ecNumber evidence="2">2.7.7.65</ecNumber>
    </recommendedName>
</protein>
<dbReference type="Gene3D" id="3.30.70.270">
    <property type="match status" value="1"/>
</dbReference>
<dbReference type="PROSITE" id="PS50887">
    <property type="entry name" value="GGDEF"/>
    <property type="match status" value="1"/>
</dbReference>
<dbReference type="KEGG" id="cjap:GWK36_06340"/>
<dbReference type="GO" id="GO:0005886">
    <property type="term" value="C:plasma membrane"/>
    <property type="evidence" value="ECO:0007669"/>
    <property type="project" value="TreeGrafter"/>
</dbReference>
<reference evidence="7" key="1">
    <citation type="submission" date="2020-01" db="EMBL/GenBank/DDBJ databases">
        <title>Caldichromatium gen. nov., sp. nov., a thermophilic purple sulfur bacterium member of the family Chromatiaceae isolated from Nakabusa hot spring, Japan.</title>
        <authorList>
            <person name="Saini M.K."/>
            <person name="Hanada S."/>
            <person name="Tank M."/>
        </authorList>
    </citation>
    <scope>NUCLEOTIDE SEQUENCE [LARGE SCALE GENOMIC DNA]</scope>
    <source>
        <strain evidence="7">No.7</strain>
    </source>
</reference>
<keyword evidence="7" id="KW-1185">Reference proteome</keyword>
<dbReference type="SUPFAM" id="SSF55785">
    <property type="entry name" value="PYP-like sensor domain (PAS domain)"/>
    <property type="match status" value="1"/>
</dbReference>
<accession>A0A6G7VCR8</accession>
<dbReference type="InterPro" id="IPR035965">
    <property type="entry name" value="PAS-like_dom_sf"/>
</dbReference>
<dbReference type="SUPFAM" id="SSF55073">
    <property type="entry name" value="Nucleotide cyclase"/>
    <property type="match status" value="1"/>
</dbReference>
<dbReference type="EC" id="2.7.7.65" evidence="2"/>
<dbReference type="InterPro" id="IPR000014">
    <property type="entry name" value="PAS"/>
</dbReference>
<feature type="domain" description="GGDEF" evidence="5">
    <location>
        <begin position="175"/>
        <end position="299"/>
    </location>
</feature>
<feature type="domain" description="PAS" evidence="4">
    <location>
        <begin position="2"/>
        <end position="72"/>
    </location>
</feature>
<dbReference type="InterPro" id="IPR043128">
    <property type="entry name" value="Rev_trsase/Diguanyl_cyclase"/>
</dbReference>
<comment type="catalytic activity">
    <reaction evidence="3">
        <text>2 GTP = 3',3'-c-di-GMP + 2 diphosphate</text>
        <dbReference type="Rhea" id="RHEA:24898"/>
        <dbReference type="ChEBI" id="CHEBI:33019"/>
        <dbReference type="ChEBI" id="CHEBI:37565"/>
        <dbReference type="ChEBI" id="CHEBI:58805"/>
        <dbReference type="EC" id="2.7.7.65"/>
    </reaction>
</comment>
<dbReference type="InterPro" id="IPR050469">
    <property type="entry name" value="Diguanylate_Cyclase"/>
</dbReference>
<dbReference type="Proteomes" id="UP000502699">
    <property type="component" value="Chromosome"/>
</dbReference>
<dbReference type="EMBL" id="CP048029">
    <property type="protein sequence ID" value="QIK37666.1"/>
    <property type="molecule type" value="Genomic_DNA"/>
</dbReference>
<dbReference type="GO" id="GO:0043709">
    <property type="term" value="P:cell adhesion involved in single-species biofilm formation"/>
    <property type="evidence" value="ECO:0007669"/>
    <property type="project" value="TreeGrafter"/>
</dbReference>
<dbReference type="PANTHER" id="PTHR45138:SF9">
    <property type="entry name" value="DIGUANYLATE CYCLASE DGCM-RELATED"/>
    <property type="match status" value="1"/>
</dbReference>
<evidence type="ECO:0000256" key="1">
    <source>
        <dbReference type="ARBA" id="ARBA00001946"/>
    </source>
</evidence>
<dbReference type="NCBIfam" id="TIGR00254">
    <property type="entry name" value="GGDEF"/>
    <property type="match status" value="1"/>
</dbReference>
<organism evidence="6 7">
    <name type="scientific">Caldichromatium japonicum</name>
    <dbReference type="NCBI Taxonomy" id="2699430"/>
    <lineage>
        <taxon>Bacteria</taxon>
        <taxon>Pseudomonadati</taxon>
        <taxon>Pseudomonadota</taxon>
        <taxon>Gammaproteobacteria</taxon>
        <taxon>Chromatiales</taxon>
        <taxon>Chromatiaceae</taxon>
        <taxon>Caldichromatium</taxon>
    </lineage>
</organism>
<dbReference type="GO" id="GO:1902201">
    <property type="term" value="P:negative regulation of bacterial-type flagellum-dependent cell motility"/>
    <property type="evidence" value="ECO:0007669"/>
    <property type="project" value="TreeGrafter"/>
</dbReference>
<dbReference type="SMART" id="SM00091">
    <property type="entry name" value="PAS"/>
    <property type="match status" value="1"/>
</dbReference>
<evidence type="ECO:0000313" key="7">
    <source>
        <dbReference type="Proteomes" id="UP000502699"/>
    </source>
</evidence>
<dbReference type="PROSITE" id="PS50112">
    <property type="entry name" value="PAS"/>
    <property type="match status" value="1"/>
</dbReference>
<dbReference type="FunFam" id="3.30.70.270:FF:000001">
    <property type="entry name" value="Diguanylate cyclase domain protein"/>
    <property type="match status" value="1"/>
</dbReference>
<dbReference type="SMART" id="SM00267">
    <property type="entry name" value="GGDEF"/>
    <property type="match status" value="1"/>
</dbReference>
<dbReference type="InterPro" id="IPR000160">
    <property type="entry name" value="GGDEF_dom"/>
</dbReference>
<dbReference type="InterPro" id="IPR013656">
    <property type="entry name" value="PAS_4"/>
</dbReference>